<reference evidence="2 3" key="1">
    <citation type="submission" date="2024-06" db="EMBL/GenBank/DDBJ databases">
        <authorList>
            <person name="Kraege A."/>
            <person name="Thomma B."/>
        </authorList>
    </citation>
    <scope>NUCLEOTIDE SEQUENCE [LARGE SCALE GENOMIC DNA]</scope>
</reference>
<dbReference type="EMBL" id="CAXHTA020000012">
    <property type="protein sequence ID" value="CAL5225538.1"/>
    <property type="molecule type" value="Genomic_DNA"/>
</dbReference>
<comment type="caution">
    <text evidence="2">The sequence shown here is derived from an EMBL/GenBank/DDBJ whole genome shotgun (WGS) entry which is preliminary data.</text>
</comment>
<accession>A0ABP1G4Z8</accession>
<proteinExistence type="predicted"/>
<feature type="compositionally biased region" description="Polar residues" evidence="1">
    <location>
        <begin position="32"/>
        <end position="41"/>
    </location>
</feature>
<keyword evidence="3" id="KW-1185">Reference proteome</keyword>
<feature type="region of interest" description="Disordered" evidence="1">
    <location>
        <begin position="22"/>
        <end position="63"/>
    </location>
</feature>
<name>A0ABP1G4Z8_9CHLO</name>
<evidence type="ECO:0000256" key="1">
    <source>
        <dbReference type="SAM" id="MobiDB-lite"/>
    </source>
</evidence>
<gene>
    <name evidence="2" type="primary">g8371</name>
    <name evidence="2" type="ORF">VP750_LOCUS7197</name>
</gene>
<dbReference type="Proteomes" id="UP001497392">
    <property type="component" value="Unassembled WGS sequence"/>
</dbReference>
<organism evidence="2 3">
    <name type="scientific">Coccomyxa viridis</name>
    <dbReference type="NCBI Taxonomy" id="1274662"/>
    <lineage>
        <taxon>Eukaryota</taxon>
        <taxon>Viridiplantae</taxon>
        <taxon>Chlorophyta</taxon>
        <taxon>core chlorophytes</taxon>
        <taxon>Trebouxiophyceae</taxon>
        <taxon>Trebouxiophyceae incertae sedis</taxon>
        <taxon>Coccomyxaceae</taxon>
        <taxon>Coccomyxa</taxon>
    </lineage>
</organism>
<evidence type="ECO:0000313" key="2">
    <source>
        <dbReference type="EMBL" id="CAL5225538.1"/>
    </source>
</evidence>
<sequence length="206" mass="22854">MPKNMLSEKMYRCLIAGCTRKQGKVSRDQDTRQSCLDSSRGVSVKEAGSRDVPAKKAAKRVRRTPVETAARDCDDLPLADTRAYWLQRREALHLRLDRLYLKTGNAEIIDAAAASRRYVKQICSGQVRQDSKEMQALMEGLTVLCGRLVQAAHEGVVPGAWALMEQIRQCDNVLIYEGNGCNRSPYVQPAHEVDHSAIAALLAQSA</sequence>
<protein>
    <submittedName>
        <fullName evidence="2">G8371 protein</fullName>
    </submittedName>
</protein>
<evidence type="ECO:0000313" key="3">
    <source>
        <dbReference type="Proteomes" id="UP001497392"/>
    </source>
</evidence>